<evidence type="ECO:0000256" key="3">
    <source>
        <dbReference type="ARBA" id="ARBA00023125"/>
    </source>
</evidence>
<sequence length="90" mass="9671">MTKTELIKATATKAEKTIKETGDIVAALQEVIMETLKAGEDIRVPGFGSLEVKDVAGRKGRNPLTGEDLMIKPHKTVKAKLAKAVKDAAR</sequence>
<accession>A0ABX2H2E4</accession>
<evidence type="ECO:0000256" key="2">
    <source>
        <dbReference type="ARBA" id="ARBA00023067"/>
    </source>
</evidence>
<dbReference type="CDD" id="cd13831">
    <property type="entry name" value="HU"/>
    <property type="match status" value="1"/>
</dbReference>
<dbReference type="GO" id="GO:0003677">
    <property type="term" value="F:DNA binding"/>
    <property type="evidence" value="ECO:0007669"/>
    <property type="project" value="UniProtKB-KW"/>
</dbReference>
<reference evidence="5 6" key="1">
    <citation type="journal article" date="2020" name="Cell Host Microbe">
        <title>Functional and Genomic Variation between Human-Derived Isolates of Lachnospiraceae Reveals Inter- and Intra-Species Diversity.</title>
        <authorList>
            <person name="Sorbara M.T."/>
            <person name="Littmann E.R."/>
            <person name="Fontana E."/>
            <person name="Moody T.U."/>
            <person name="Kohout C.E."/>
            <person name="Gjonbalaj M."/>
            <person name="Eaton V."/>
            <person name="Seok R."/>
            <person name="Leiner I.M."/>
            <person name="Pamer E.G."/>
        </authorList>
    </citation>
    <scope>NUCLEOTIDE SEQUENCE [LARGE SCALE GENOMIC DNA]</scope>
    <source>
        <strain evidence="5 6">MSK.17.74</strain>
    </source>
</reference>
<dbReference type="SMART" id="SM00411">
    <property type="entry name" value="BHL"/>
    <property type="match status" value="1"/>
</dbReference>
<dbReference type="PRINTS" id="PR01727">
    <property type="entry name" value="DNABINDINGHU"/>
</dbReference>
<gene>
    <name evidence="5" type="ORF">G5B17_02125</name>
</gene>
<dbReference type="Gene3D" id="4.10.520.10">
    <property type="entry name" value="IHF-like DNA-binding proteins"/>
    <property type="match status" value="1"/>
</dbReference>
<protein>
    <submittedName>
        <fullName evidence="5">HU family DNA-binding protein</fullName>
    </submittedName>
</protein>
<dbReference type="Pfam" id="PF00216">
    <property type="entry name" value="Bac_DNA_binding"/>
    <property type="match status" value="1"/>
</dbReference>
<evidence type="ECO:0000256" key="1">
    <source>
        <dbReference type="ARBA" id="ARBA00010529"/>
    </source>
</evidence>
<dbReference type="Proteomes" id="UP001644719">
    <property type="component" value="Unassembled WGS sequence"/>
</dbReference>
<evidence type="ECO:0000313" key="6">
    <source>
        <dbReference type="Proteomes" id="UP001644719"/>
    </source>
</evidence>
<evidence type="ECO:0000313" key="5">
    <source>
        <dbReference type="EMBL" id="NSG84258.1"/>
    </source>
</evidence>
<organism evidence="5 6">
    <name type="scientific">Blautia faecis</name>
    <dbReference type="NCBI Taxonomy" id="871665"/>
    <lineage>
        <taxon>Bacteria</taxon>
        <taxon>Bacillati</taxon>
        <taxon>Bacillota</taxon>
        <taxon>Clostridia</taxon>
        <taxon>Lachnospirales</taxon>
        <taxon>Lachnospiraceae</taxon>
        <taxon>Blautia</taxon>
    </lineage>
</organism>
<proteinExistence type="inferred from homology"/>
<keyword evidence="3 5" id="KW-0238">DNA-binding</keyword>
<dbReference type="InterPro" id="IPR010992">
    <property type="entry name" value="IHF-like_DNA-bd_dom_sf"/>
</dbReference>
<dbReference type="InterPro" id="IPR000119">
    <property type="entry name" value="Hist_DNA-bd"/>
</dbReference>
<name>A0ABX2H2E4_9FIRM</name>
<comment type="similarity">
    <text evidence="1 4">Belongs to the bacterial histone-like protein family.</text>
</comment>
<dbReference type="RefSeq" id="WP_173769247.1">
    <property type="nucleotide sequence ID" value="NZ_JAAITS010000004.1"/>
</dbReference>
<dbReference type="SUPFAM" id="SSF47729">
    <property type="entry name" value="IHF-like DNA-binding proteins"/>
    <property type="match status" value="1"/>
</dbReference>
<keyword evidence="2" id="KW-0226">DNA condensation</keyword>
<comment type="caution">
    <text evidence="5">The sequence shown here is derived from an EMBL/GenBank/DDBJ whole genome shotgun (WGS) entry which is preliminary data.</text>
</comment>
<evidence type="ECO:0000256" key="4">
    <source>
        <dbReference type="RuleBase" id="RU003939"/>
    </source>
</evidence>
<dbReference type="PANTHER" id="PTHR33175:SF3">
    <property type="entry name" value="DNA-BINDING PROTEIN HU-BETA"/>
    <property type="match status" value="1"/>
</dbReference>
<keyword evidence="6" id="KW-1185">Reference proteome</keyword>
<dbReference type="EMBL" id="JAAITS010000004">
    <property type="protein sequence ID" value="NSG84258.1"/>
    <property type="molecule type" value="Genomic_DNA"/>
</dbReference>
<dbReference type="PANTHER" id="PTHR33175">
    <property type="entry name" value="DNA-BINDING PROTEIN HU"/>
    <property type="match status" value="1"/>
</dbReference>